<accession>A0AAN9JTD4</accession>
<dbReference type="InterPro" id="IPR038538">
    <property type="entry name" value="MTERF_sf"/>
</dbReference>
<keyword evidence="2" id="KW-0804">Transcription</keyword>
<evidence type="ECO:0000313" key="4">
    <source>
        <dbReference type="EMBL" id="KAK7303808.1"/>
    </source>
</evidence>
<comment type="caution">
    <text evidence="4">The sequence shown here is derived from an EMBL/GenBank/DDBJ whole genome shotgun (WGS) entry which is preliminary data.</text>
</comment>
<dbReference type="FunFam" id="1.25.70.10:FF:000001">
    <property type="entry name" value="Mitochondrial transcription termination factor-like"/>
    <property type="match status" value="1"/>
</dbReference>
<comment type="similarity">
    <text evidence="1">Belongs to the mTERF family.</text>
</comment>
<organism evidence="4 5">
    <name type="scientific">Clitoria ternatea</name>
    <name type="common">Butterfly pea</name>
    <dbReference type="NCBI Taxonomy" id="43366"/>
    <lineage>
        <taxon>Eukaryota</taxon>
        <taxon>Viridiplantae</taxon>
        <taxon>Streptophyta</taxon>
        <taxon>Embryophyta</taxon>
        <taxon>Tracheophyta</taxon>
        <taxon>Spermatophyta</taxon>
        <taxon>Magnoliopsida</taxon>
        <taxon>eudicotyledons</taxon>
        <taxon>Gunneridae</taxon>
        <taxon>Pentapetalae</taxon>
        <taxon>rosids</taxon>
        <taxon>fabids</taxon>
        <taxon>Fabales</taxon>
        <taxon>Fabaceae</taxon>
        <taxon>Papilionoideae</taxon>
        <taxon>50 kb inversion clade</taxon>
        <taxon>NPAAA clade</taxon>
        <taxon>indigoferoid/millettioid clade</taxon>
        <taxon>Phaseoleae</taxon>
        <taxon>Clitoria</taxon>
    </lineage>
</organism>
<dbReference type="InterPro" id="IPR003690">
    <property type="entry name" value="MTERF"/>
</dbReference>
<reference evidence="4 5" key="1">
    <citation type="submission" date="2024-01" db="EMBL/GenBank/DDBJ databases">
        <title>The genomes of 5 underutilized Papilionoideae crops provide insights into root nodulation and disease resistance.</title>
        <authorList>
            <person name="Yuan L."/>
        </authorList>
    </citation>
    <scope>NUCLEOTIDE SEQUENCE [LARGE SCALE GENOMIC DNA]</scope>
    <source>
        <strain evidence="4">LY-2023</strain>
        <tissue evidence="4">Leaf</tissue>
    </source>
</reference>
<dbReference type="GO" id="GO:0003676">
    <property type="term" value="F:nucleic acid binding"/>
    <property type="evidence" value="ECO:0007669"/>
    <property type="project" value="InterPro"/>
</dbReference>
<sequence>MFNPLRYRALLHFKAPKHRRHFRFPFCTTTSDSESESDSESRSFTVSYLVNNVGLSPEAALKASKRHRFTSSQRPDSVSAFFRSHGFSDTNIRHIVDKEPALLSWDPRKSILPKLVFFLSKGAAPSDITRMISVNPRILKRSLDNHIIPMYELLHRFLRSDEDTITFIIRHSIPLSFKLTGDNIKLLIDYGVCDLGITRLLLTRPSILGTNNLVDTLEEVKGLGFDPSKSTFSRALLARKAVGQTRWDEKVGAFKKWGWSYEAILRAFRIQPDMMLVSCEKINLLMDFWVDKMGWDALALVRGPMIFGYSFPKRVVPRASVVEFLLTNGLRNRNASLITPFAKTEKIFLNKFVLCFEKESSLLLKLYKEKLSLAYQGER</sequence>
<dbReference type="AlphaFoldDB" id="A0AAN9JTD4"/>
<name>A0AAN9JTD4_CLITE</name>
<keyword evidence="2" id="KW-0805">Transcription regulation</keyword>
<keyword evidence="5" id="KW-1185">Reference proteome</keyword>
<dbReference type="Proteomes" id="UP001359559">
    <property type="component" value="Unassembled WGS sequence"/>
</dbReference>
<dbReference type="Gene3D" id="1.25.70.10">
    <property type="entry name" value="Transcription termination factor 3, mitochondrial"/>
    <property type="match status" value="1"/>
</dbReference>
<dbReference type="GO" id="GO:0006353">
    <property type="term" value="P:DNA-templated transcription termination"/>
    <property type="evidence" value="ECO:0007669"/>
    <property type="project" value="UniProtKB-KW"/>
</dbReference>
<evidence type="ECO:0008006" key="6">
    <source>
        <dbReference type="Google" id="ProtNLM"/>
    </source>
</evidence>
<dbReference type="PANTHER" id="PTHR13068">
    <property type="entry name" value="CGI-12 PROTEIN-RELATED"/>
    <property type="match status" value="1"/>
</dbReference>
<dbReference type="PANTHER" id="PTHR13068:SF91">
    <property type="entry name" value="TRANSCRIPTION TERMINATION FACTOR FAMILY PROTEIN"/>
    <property type="match status" value="1"/>
</dbReference>
<proteinExistence type="inferred from homology"/>
<gene>
    <name evidence="4" type="ORF">RJT34_14725</name>
</gene>
<dbReference type="Pfam" id="PF02536">
    <property type="entry name" value="mTERF"/>
    <property type="match status" value="2"/>
</dbReference>
<dbReference type="EMBL" id="JAYKXN010000003">
    <property type="protein sequence ID" value="KAK7303808.1"/>
    <property type="molecule type" value="Genomic_DNA"/>
</dbReference>
<evidence type="ECO:0000256" key="2">
    <source>
        <dbReference type="ARBA" id="ARBA00022472"/>
    </source>
</evidence>
<dbReference type="SMART" id="SM00733">
    <property type="entry name" value="Mterf"/>
    <property type="match status" value="5"/>
</dbReference>
<keyword evidence="2" id="KW-0806">Transcription termination</keyword>
<keyword evidence="3" id="KW-0809">Transit peptide</keyword>
<evidence type="ECO:0000256" key="3">
    <source>
        <dbReference type="ARBA" id="ARBA00022946"/>
    </source>
</evidence>
<evidence type="ECO:0000313" key="5">
    <source>
        <dbReference type="Proteomes" id="UP001359559"/>
    </source>
</evidence>
<evidence type="ECO:0000256" key="1">
    <source>
        <dbReference type="ARBA" id="ARBA00007692"/>
    </source>
</evidence>
<protein>
    <recommendedName>
        <fullName evidence="6">Transcription regulator mTERF family</fullName>
    </recommendedName>
</protein>